<dbReference type="CDD" id="cd01347">
    <property type="entry name" value="ligand_gated_channel"/>
    <property type="match status" value="1"/>
</dbReference>
<dbReference type="InterPro" id="IPR000531">
    <property type="entry name" value="Beta-barrel_TonB"/>
</dbReference>
<feature type="domain" description="TonB-dependent receptor-like beta-barrel" evidence="11">
    <location>
        <begin position="266"/>
        <end position="683"/>
    </location>
</feature>
<evidence type="ECO:0000256" key="8">
    <source>
        <dbReference type="PROSITE-ProRule" id="PRU01360"/>
    </source>
</evidence>
<evidence type="ECO:0000313" key="13">
    <source>
        <dbReference type="EMBL" id="ABV86304.1"/>
    </source>
</evidence>
<evidence type="ECO:0000259" key="12">
    <source>
        <dbReference type="Pfam" id="PF07715"/>
    </source>
</evidence>
<feature type="domain" description="TonB-dependent receptor plug" evidence="12">
    <location>
        <begin position="43"/>
        <end position="146"/>
    </location>
</feature>
<evidence type="ECO:0000256" key="7">
    <source>
        <dbReference type="ARBA" id="ARBA00023237"/>
    </source>
</evidence>
<dbReference type="HOGENOM" id="CLU_015930_0_0_6"/>
<sequence>MQFKNSIIALSISAAIFPTSAVAQDSDIEVITVTASRMDKPVSAIPNTVTIIDQEQLNEQLRTTQDLSTIIGNLAPSFSPSRQKMSNTGETLRGRTPLIMIDGVPQSNPLRSGGRSGQTIDPAMIERIEIIHGANAMHGLGAQGGIINYITKKPSGDNEHHVSFDVTVPNSLDSDGISFGTSYSFSGESENLDMIGAVSYRNNGVYYDANDEMIGVDTTQGESMDSQSMDFFIKLGHDFDQSRLELMVNHYNMENNGDYMAVKGDKENDIPTGAIKQDQPWDAANNQVTTTSLTYTHEDIAGQQLSLQFFNQNFEAVYGGGCWSDFYDPSMEGSDQVTVCGTGENGESLYYEQSRNKSVKWGMKASMMASNIADSGMSIAYGLDIFRDTTEQDMVMSGVSWVPESTYDNIAPFAQIDYDLIENLTLSGGVRYEYAKLNVDDYKTMYGYGNKYVEGGNPDFNETLFNIGASYKITPALRVYTSFSQGFGMPDVGRVLRDGDNFQGPNPSIEDTLALDPIVTDNIEFGADYQGEYFSSKIAYYRSSSDYGARMVDKGDGSGSFVIKREKSLIEGIEASVTAYIGDNDDVGVNLAIQNGEYDSNDDQKVDTDLDGANISPNRINLFWNHNFDNDISTRIQANFYMDKDFKDENNNVYANFDGYTTVDASIAIPVYDGTLSIGIQNLLNEDYYTYYSQTVGKDTRYFKGMGRTATIGFSLPF</sequence>
<keyword evidence="3 8" id="KW-1134">Transmembrane beta strand</keyword>
<dbReference type="Pfam" id="PF07715">
    <property type="entry name" value="Plug"/>
    <property type="match status" value="1"/>
</dbReference>
<keyword evidence="5 9" id="KW-0798">TonB box</keyword>
<dbReference type="EMBL" id="CP000851">
    <property type="protein sequence ID" value="ABV86304.1"/>
    <property type="molecule type" value="Genomic_DNA"/>
</dbReference>
<keyword evidence="14" id="KW-1185">Reference proteome</keyword>
<dbReference type="PANTHER" id="PTHR30069">
    <property type="entry name" value="TONB-DEPENDENT OUTER MEMBRANE RECEPTOR"/>
    <property type="match status" value="1"/>
</dbReference>
<dbReference type="KEGG" id="spl:Spea_0977"/>
<dbReference type="AlphaFoldDB" id="A8H167"/>
<evidence type="ECO:0000256" key="2">
    <source>
        <dbReference type="ARBA" id="ARBA00022448"/>
    </source>
</evidence>
<keyword evidence="7 8" id="KW-0998">Cell outer membrane</keyword>
<evidence type="ECO:0000256" key="1">
    <source>
        <dbReference type="ARBA" id="ARBA00004571"/>
    </source>
</evidence>
<evidence type="ECO:0000256" key="4">
    <source>
        <dbReference type="ARBA" id="ARBA00022692"/>
    </source>
</evidence>
<dbReference type="RefSeq" id="WP_012154237.1">
    <property type="nucleotide sequence ID" value="NC_009901.1"/>
</dbReference>
<dbReference type="PROSITE" id="PS52016">
    <property type="entry name" value="TONB_DEPENDENT_REC_3"/>
    <property type="match status" value="1"/>
</dbReference>
<dbReference type="Gene3D" id="2.170.130.10">
    <property type="entry name" value="TonB-dependent receptor, plug domain"/>
    <property type="match status" value="1"/>
</dbReference>
<dbReference type="Proteomes" id="UP000002608">
    <property type="component" value="Chromosome"/>
</dbReference>
<evidence type="ECO:0000256" key="10">
    <source>
        <dbReference type="SAM" id="SignalP"/>
    </source>
</evidence>
<feature type="signal peptide" evidence="10">
    <location>
        <begin position="1"/>
        <end position="23"/>
    </location>
</feature>
<dbReference type="InterPro" id="IPR036942">
    <property type="entry name" value="Beta-barrel_TonB_sf"/>
</dbReference>
<keyword evidence="10" id="KW-0732">Signal</keyword>
<evidence type="ECO:0000256" key="3">
    <source>
        <dbReference type="ARBA" id="ARBA00022452"/>
    </source>
</evidence>
<dbReference type="Pfam" id="PF00593">
    <property type="entry name" value="TonB_dep_Rec_b-barrel"/>
    <property type="match status" value="1"/>
</dbReference>
<proteinExistence type="inferred from homology"/>
<dbReference type="GO" id="GO:0009279">
    <property type="term" value="C:cell outer membrane"/>
    <property type="evidence" value="ECO:0007669"/>
    <property type="project" value="UniProtKB-SubCell"/>
</dbReference>
<evidence type="ECO:0000256" key="5">
    <source>
        <dbReference type="ARBA" id="ARBA00023077"/>
    </source>
</evidence>
<dbReference type="GO" id="GO:0044718">
    <property type="term" value="P:siderophore transmembrane transport"/>
    <property type="evidence" value="ECO:0007669"/>
    <property type="project" value="TreeGrafter"/>
</dbReference>
<dbReference type="GO" id="GO:0015344">
    <property type="term" value="F:siderophore uptake transmembrane transporter activity"/>
    <property type="evidence" value="ECO:0007669"/>
    <property type="project" value="TreeGrafter"/>
</dbReference>
<feature type="chain" id="PRO_5002720123" evidence="10">
    <location>
        <begin position="24"/>
        <end position="718"/>
    </location>
</feature>
<evidence type="ECO:0000313" key="14">
    <source>
        <dbReference type="Proteomes" id="UP000002608"/>
    </source>
</evidence>
<dbReference type="OrthoDB" id="8670144at2"/>
<accession>A8H167</accession>
<evidence type="ECO:0000256" key="9">
    <source>
        <dbReference type="RuleBase" id="RU003357"/>
    </source>
</evidence>
<keyword evidence="13" id="KW-0675">Receptor</keyword>
<comment type="subcellular location">
    <subcellularLocation>
        <location evidence="1 8">Cell outer membrane</location>
        <topology evidence="1 8">Multi-pass membrane protein</topology>
    </subcellularLocation>
</comment>
<evidence type="ECO:0000256" key="6">
    <source>
        <dbReference type="ARBA" id="ARBA00023136"/>
    </source>
</evidence>
<keyword evidence="4 8" id="KW-0812">Transmembrane</keyword>
<gene>
    <name evidence="13" type="ordered locus">Spea_0977</name>
</gene>
<keyword evidence="6 8" id="KW-0472">Membrane</keyword>
<organism evidence="13 14">
    <name type="scientific">Shewanella pealeana (strain ATCC 700345 / ANG-SQ1)</name>
    <dbReference type="NCBI Taxonomy" id="398579"/>
    <lineage>
        <taxon>Bacteria</taxon>
        <taxon>Pseudomonadati</taxon>
        <taxon>Pseudomonadota</taxon>
        <taxon>Gammaproteobacteria</taxon>
        <taxon>Alteromonadales</taxon>
        <taxon>Shewanellaceae</taxon>
        <taxon>Shewanella</taxon>
    </lineage>
</organism>
<dbReference type="PANTHER" id="PTHR30069:SF42">
    <property type="entry name" value="FERRIC AEROBACTIN RECEPTOR"/>
    <property type="match status" value="1"/>
</dbReference>
<comment type="similarity">
    <text evidence="8 9">Belongs to the TonB-dependent receptor family.</text>
</comment>
<dbReference type="InterPro" id="IPR037066">
    <property type="entry name" value="Plug_dom_sf"/>
</dbReference>
<evidence type="ECO:0000259" key="11">
    <source>
        <dbReference type="Pfam" id="PF00593"/>
    </source>
</evidence>
<name>A8H167_SHEPA</name>
<dbReference type="SUPFAM" id="SSF56935">
    <property type="entry name" value="Porins"/>
    <property type="match status" value="1"/>
</dbReference>
<reference evidence="13 14" key="1">
    <citation type="submission" date="2007-10" db="EMBL/GenBank/DDBJ databases">
        <title>Complete sequence of Shewanella pealeana ATCC 700345.</title>
        <authorList>
            <consortium name="US DOE Joint Genome Institute"/>
            <person name="Copeland A."/>
            <person name="Lucas S."/>
            <person name="Lapidus A."/>
            <person name="Barry K."/>
            <person name="Glavina del Rio T."/>
            <person name="Dalin E."/>
            <person name="Tice H."/>
            <person name="Pitluck S."/>
            <person name="Chertkov O."/>
            <person name="Brettin T."/>
            <person name="Bruce D."/>
            <person name="Detter J.C."/>
            <person name="Han C."/>
            <person name="Schmutz J."/>
            <person name="Larimer F."/>
            <person name="Land M."/>
            <person name="Hauser L."/>
            <person name="Kyrpides N."/>
            <person name="Kim E."/>
            <person name="Zhao J.-S.Z."/>
            <person name="Manno D."/>
            <person name="Hawari J."/>
            <person name="Richardson P."/>
        </authorList>
    </citation>
    <scope>NUCLEOTIDE SEQUENCE [LARGE SCALE GENOMIC DNA]</scope>
    <source>
        <strain evidence="14">ATCC 700345 / ANG-SQ1</strain>
    </source>
</reference>
<keyword evidence="2 8" id="KW-0813">Transport</keyword>
<dbReference type="eggNOG" id="COG4771">
    <property type="taxonomic scope" value="Bacteria"/>
</dbReference>
<dbReference type="STRING" id="398579.Spea_0977"/>
<dbReference type="Gene3D" id="2.40.170.20">
    <property type="entry name" value="TonB-dependent receptor, beta-barrel domain"/>
    <property type="match status" value="1"/>
</dbReference>
<dbReference type="InterPro" id="IPR012910">
    <property type="entry name" value="Plug_dom"/>
</dbReference>
<protein>
    <submittedName>
        <fullName evidence="13">TonB-dependent receptor</fullName>
    </submittedName>
</protein>
<dbReference type="InterPro" id="IPR039426">
    <property type="entry name" value="TonB-dep_rcpt-like"/>
</dbReference>